<keyword evidence="2" id="KW-1185">Reference proteome</keyword>
<dbReference type="Proteomes" id="UP001304534">
    <property type="component" value="Chromosome"/>
</dbReference>
<dbReference type="GeneID" id="95585640"/>
<proteinExistence type="predicted"/>
<dbReference type="RefSeq" id="WP_316688080.1">
    <property type="nucleotide sequence ID" value="NZ_CP103837.1"/>
</dbReference>
<evidence type="ECO:0000313" key="2">
    <source>
        <dbReference type="Proteomes" id="UP001304534"/>
    </source>
</evidence>
<organism evidence="1 2">
    <name type="scientific">Xanthomonas dyei</name>
    <dbReference type="NCBI Taxonomy" id="743699"/>
    <lineage>
        <taxon>Bacteria</taxon>
        <taxon>Pseudomonadati</taxon>
        <taxon>Pseudomonadota</taxon>
        <taxon>Gammaproteobacteria</taxon>
        <taxon>Lysobacterales</taxon>
        <taxon>Lysobacteraceae</taxon>
        <taxon>Xanthomonas</taxon>
    </lineage>
</organism>
<name>A0ABZ0D5D1_9XANT</name>
<sequence>MQRRRRPALPQLNRTTDIAAARATPTTNMHSDNASITANFTTYAEDGKHTASGSPTATLAIAHCSTTINVRPEACLPSINATRENATNQTAMAV</sequence>
<dbReference type="EMBL" id="CP103840">
    <property type="protein sequence ID" value="WOB25448.1"/>
    <property type="molecule type" value="Genomic_DNA"/>
</dbReference>
<accession>A0ABZ0D5D1</accession>
<reference evidence="1 2" key="1">
    <citation type="submission" date="2022-08" db="EMBL/GenBank/DDBJ databases">
        <title>Whole genome sequencing-based tracing of a 2022 introduction and outbreak of Xanthomonas hortorum pv. pelargonii.</title>
        <authorList>
            <person name="Iruegas-Bocardo F."/>
            <person name="Weisberg A.K."/>
            <person name="Riutta E.R."/>
            <person name="Kilday K."/>
            <person name="Bonkowski J.C."/>
            <person name="Creswell T."/>
            <person name="Daughtrey M.L."/>
            <person name="Rane K."/>
            <person name="Grunwald N.J."/>
            <person name="Chang J.H."/>
            <person name="Putnam M.L."/>
        </authorList>
    </citation>
    <scope>NUCLEOTIDE SEQUENCE [LARGE SCALE GENOMIC DNA]</scope>
    <source>
        <strain evidence="1 2">22-325</strain>
    </source>
</reference>
<protein>
    <submittedName>
        <fullName evidence="1">Uncharacterized protein</fullName>
    </submittedName>
</protein>
<evidence type="ECO:0000313" key="1">
    <source>
        <dbReference type="EMBL" id="WOB25448.1"/>
    </source>
</evidence>
<gene>
    <name evidence="1" type="ORF">NYR99_17165</name>
</gene>